<comment type="caution">
    <text evidence="2">The sequence shown here is derived from an EMBL/GenBank/DDBJ whole genome shotgun (WGS) entry which is preliminary data.</text>
</comment>
<reference evidence="2" key="1">
    <citation type="submission" date="2022-03" db="EMBL/GenBank/DDBJ databases">
        <authorList>
            <person name="Tunstrom K."/>
        </authorList>
    </citation>
    <scope>NUCLEOTIDE SEQUENCE</scope>
</reference>
<evidence type="ECO:0000313" key="3">
    <source>
        <dbReference type="Proteomes" id="UP001153954"/>
    </source>
</evidence>
<feature type="non-terminal residue" evidence="2">
    <location>
        <position position="1"/>
    </location>
</feature>
<gene>
    <name evidence="2" type="ORF">EEDITHA_LOCUS5145</name>
</gene>
<protein>
    <recommendedName>
        <fullName evidence="4">Transmembrane protein 209</fullName>
    </recommendedName>
</protein>
<dbReference type="PANTHER" id="PTHR21780">
    <property type="entry name" value="TRANSMEMBRANE PROTEIN 209"/>
    <property type="match status" value="1"/>
</dbReference>
<dbReference type="PANTHER" id="PTHR21780:SF0">
    <property type="entry name" value="TRANSMEMBRANE PROTEIN 209"/>
    <property type="match status" value="1"/>
</dbReference>
<dbReference type="Proteomes" id="UP001153954">
    <property type="component" value="Unassembled WGS sequence"/>
</dbReference>
<accession>A0AAU9TPD9</accession>
<organism evidence="2 3">
    <name type="scientific">Euphydryas editha</name>
    <name type="common">Edith's checkerspot</name>
    <dbReference type="NCBI Taxonomy" id="104508"/>
    <lineage>
        <taxon>Eukaryota</taxon>
        <taxon>Metazoa</taxon>
        <taxon>Ecdysozoa</taxon>
        <taxon>Arthropoda</taxon>
        <taxon>Hexapoda</taxon>
        <taxon>Insecta</taxon>
        <taxon>Pterygota</taxon>
        <taxon>Neoptera</taxon>
        <taxon>Endopterygota</taxon>
        <taxon>Lepidoptera</taxon>
        <taxon>Glossata</taxon>
        <taxon>Ditrysia</taxon>
        <taxon>Papilionoidea</taxon>
        <taxon>Nymphalidae</taxon>
        <taxon>Nymphalinae</taxon>
        <taxon>Euphydryas</taxon>
    </lineage>
</organism>
<dbReference type="GO" id="GO:0016020">
    <property type="term" value="C:membrane"/>
    <property type="evidence" value="ECO:0007669"/>
    <property type="project" value="TreeGrafter"/>
</dbReference>
<evidence type="ECO:0000256" key="1">
    <source>
        <dbReference type="SAM" id="MobiDB-lite"/>
    </source>
</evidence>
<feature type="region of interest" description="Disordered" evidence="1">
    <location>
        <begin position="181"/>
        <end position="233"/>
    </location>
</feature>
<feature type="compositionally biased region" description="Pro residues" evidence="1">
    <location>
        <begin position="207"/>
        <end position="225"/>
    </location>
</feature>
<sequence length="539" mass="58346">ESRNFCSVICLNCSGKTHDNVARVDILFNDDDEDDDDDISTVKGSFAAVQESSRLEESTVEEFLQSPISSSKLVQRTIDLNYTNKKRSNSLKWIILNAIFLVIFAYDLSCKCPGYTSILHYVELVCTGILAANLVQYAISMVPRRSPKLPLSPDQQKLLGLSNADLDSSFILTQNDPSRIQASESEGESWPVSDADLSLSPRTWRAPPSPPSPHSPHSPPSPAPRAPSRASPDARDQFIADHGSLTAYLRRCEESARAESAGEGVAAARAAPPPVYQLAALDAGHGKNEENSPQGSPQVWWRLDLDPQRLTQWNLNLRLWIHVTILERLVRSLRAADEALARLALCEAGALREGRVAPARLRALAAHVPAVAQLLPFLEPFPDQRYVVRRITELAQGGCLSNYRWDRGGSEWDASKPTDAELVLHLFAAYLDGQLAGGGGSRPFSAEHVREAGAGAGGCATAGAAARRAGGAAVVRVGARPPHYALALGEETLDVGRGRNNLLHTLLLFLAAAARSDPPALARTHLGRAGLNMLWIIGR</sequence>
<dbReference type="AlphaFoldDB" id="A0AAU9TPD9"/>
<proteinExistence type="predicted"/>
<evidence type="ECO:0008006" key="4">
    <source>
        <dbReference type="Google" id="ProtNLM"/>
    </source>
</evidence>
<evidence type="ECO:0000313" key="2">
    <source>
        <dbReference type="EMBL" id="CAH2089050.1"/>
    </source>
</evidence>
<name>A0AAU9TPD9_EUPED</name>
<dbReference type="EMBL" id="CAKOGL010000008">
    <property type="protein sequence ID" value="CAH2089050.1"/>
    <property type="molecule type" value="Genomic_DNA"/>
</dbReference>
<dbReference type="Pfam" id="PF09786">
    <property type="entry name" value="CytochromB561_N"/>
    <property type="match status" value="1"/>
</dbReference>
<keyword evidence="3" id="KW-1185">Reference proteome</keyword>
<dbReference type="InterPro" id="IPR019176">
    <property type="entry name" value="Cytochrome_B561-rel"/>
</dbReference>